<sequence>MGRGQLSIDVIFALTLITLTVLSLVSLASHQVESAELMDKTSKLKVFAIDLRDTVVKVYSSGPGFSVKKTVPMNLSAGDEITVVLNSTSGRLEVSAVIGGERYRVYQNLPVPLVATSSVTLNSASPDLWVYATYNQTAGAIDVRVKK</sequence>
<gene>
    <name evidence="1" type="ORF">A0127_06900</name>
</gene>
<dbReference type="OrthoDB" id="86130at2157"/>
<organism evidence="1 2">
    <name type="scientific">Thermococcus peptonophilus</name>
    <dbReference type="NCBI Taxonomy" id="53952"/>
    <lineage>
        <taxon>Archaea</taxon>
        <taxon>Methanobacteriati</taxon>
        <taxon>Methanobacteriota</taxon>
        <taxon>Thermococci</taxon>
        <taxon>Thermococcales</taxon>
        <taxon>Thermococcaceae</taxon>
        <taxon>Thermococcus</taxon>
    </lineage>
</organism>
<dbReference type="EMBL" id="CP014750">
    <property type="protein sequence ID" value="AMQ18916.1"/>
    <property type="molecule type" value="Genomic_DNA"/>
</dbReference>
<dbReference type="AlphaFoldDB" id="A0A142CVW4"/>
<evidence type="ECO:0000313" key="1">
    <source>
        <dbReference type="EMBL" id="AMQ18916.1"/>
    </source>
</evidence>
<dbReference type="GeneID" id="27140262"/>
<accession>A0A142CVW4</accession>
<proteinExistence type="predicted"/>
<reference evidence="2" key="1">
    <citation type="submission" date="2016-03" db="EMBL/GenBank/DDBJ databases">
        <authorList>
            <person name="Oger P.M."/>
        </authorList>
    </citation>
    <scope>NUCLEOTIDE SEQUENCE [LARGE SCALE GENOMIC DNA]</scope>
    <source>
        <strain evidence="2">OG-1</strain>
    </source>
</reference>
<dbReference type="KEGG" id="tpep:A0127_06900"/>
<name>A0A142CVW4_9EURY</name>
<protein>
    <submittedName>
        <fullName evidence="1">Uncharacterized protein</fullName>
    </submittedName>
</protein>
<dbReference type="STRING" id="53952.A0127_06900"/>
<evidence type="ECO:0000313" key="2">
    <source>
        <dbReference type="Proteomes" id="UP000073604"/>
    </source>
</evidence>
<dbReference type="RefSeq" id="WP_062389702.1">
    <property type="nucleotide sequence ID" value="NZ_CP014750.1"/>
</dbReference>
<dbReference type="Proteomes" id="UP000073604">
    <property type="component" value="Chromosome"/>
</dbReference>
<keyword evidence="2" id="KW-1185">Reference proteome</keyword>